<gene>
    <name evidence="1" type="ORF">BS50DRAFT_652793</name>
</gene>
<keyword evidence="2" id="KW-1185">Reference proteome</keyword>
<dbReference type="Proteomes" id="UP000240883">
    <property type="component" value="Unassembled WGS sequence"/>
</dbReference>
<dbReference type="AlphaFoldDB" id="A0A2T2N789"/>
<reference evidence="1 2" key="1">
    <citation type="journal article" date="2018" name="Front. Microbiol.">
        <title>Genome-Wide Analysis of Corynespora cassiicola Leaf Fall Disease Putative Effectors.</title>
        <authorList>
            <person name="Lopez D."/>
            <person name="Ribeiro S."/>
            <person name="Label P."/>
            <person name="Fumanal B."/>
            <person name="Venisse J.S."/>
            <person name="Kohler A."/>
            <person name="de Oliveira R.R."/>
            <person name="Labutti K."/>
            <person name="Lipzen A."/>
            <person name="Lail K."/>
            <person name="Bauer D."/>
            <person name="Ohm R.A."/>
            <person name="Barry K.W."/>
            <person name="Spatafora J."/>
            <person name="Grigoriev I.V."/>
            <person name="Martin F.M."/>
            <person name="Pujade-Renaud V."/>
        </authorList>
    </citation>
    <scope>NUCLEOTIDE SEQUENCE [LARGE SCALE GENOMIC DNA]</scope>
    <source>
        <strain evidence="1 2">Philippines</strain>
    </source>
</reference>
<organism evidence="1 2">
    <name type="scientific">Corynespora cassiicola Philippines</name>
    <dbReference type="NCBI Taxonomy" id="1448308"/>
    <lineage>
        <taxon>Eukaryota</taxon>
        <taxon>Fungi</taxon>
        <taxon>Dikarya</taxon>
        <taxon>Ascomycota</taxon>
        <taxon>Pezizomycotina</taxon>
        <taxon>Dothideomycetes</taxon>
        <taxon>Pleosporomycetidae</taxon>
        <taxon>Pleosporales</taxon>
        <taxon>Corynesporascaceae</taxon>
        <taxon>Corynespora</taxon>
    </lineage>
</organism>
<protein>
    <submittedName>
        <fullName evidence="1">Uncharacterized protein</fullName>
    </submittedName>
</protein>
<proteinExistence type="predicted"/>
<evidence type="ECO:0000313" key="1">
    <source>
        <dbReference type="EMBL" id="PSN61106.1"/>
    </source>
</evidence>
<sequence length="453" mass="50720">MSAEVISLILELLSTKDLLALSLISFFEAPATRLLYREVHLHSKNIYTFSCTVLQRSIKANLVRRVRVDVSGKKMPQVESGKPVHPVFISATAKLGLEDQKYNAIMNALAQGDLESHAALLLPNLPKLSGLDIVSAKGWEAEEVSGLIIAGRRFWTLGCVSNVSCKMTDLYTSVKALSIDPRIEVSIQDMACILQIPSLQQLQVHVSGSDSPENPFSTQPKSCNVRELDISAAEVSLATITKIFSTFVLLESVVFSGFYESESGNVLDGQEFFQVLHAFKDTLQKVSFSAYRGPNLVNERSTTQQSTAKILRDFIALRDLTVTPYFFGNYIESPYLWDTMPHDLVRLHILGVSRPLFDSMMSQNGAISALTLGSALMPRLKDLVIERDNPYDTHTWHDLLRGPEKDKFRELINGLQNRSIFLRILHELETDFMLNLSGGCFLLQTISYEFEYS</sequence>
<accession>A0A2T2N789</accession>
<evidence type="ECO:0000313" key="2">
    <source>
        <dbReference type="Proteomes" id="UP000240883"/>
    </source>
</evidence>
<name>A0A2T2N789_CORCC</name>
<dbReference type="EMBL" id="KZ678146">
    <property type="protein sequence ID" value="PSN61106.1"/>
    <property type="molecule type" value="Genomic_DNA"/>
</dbReference>